<dbReference type="AlphaFoldDB" id="A0AAU9RWP2"/>
<evidence type="ECO:0000259" key="3">
    <source>
        <dbReference type="PROSITE" id="PS50102"/>
    </source>
</evidence>
<accession>A0AAU9RWP2</accession>
<feature type="domain" description="RRM" evidence="3">
    <location>
        <begin position="43"/>
        <end position="119"/>
    </location>
</feature>
<sequence length="271" mass="30396">MDKSSSERSAAKKRSATKRKKIDLFGSDAAMEAYLKSSRMPRVRISVEGYDTSVPQEDIKKALTDHFALCGEVFNVIFSQGRVGRAFVILRGDSAEEKALQLDGSDVGGWRARVKVTPEEDEEMRRYRATLTRETHEDRRFRFGITVEGYDTSVPADELKSTLIEHFSSCGEITHVFINTLDSMAHVYFVHKDGEDKALQLDGSEVGGWKIGVTIVTKASYNDPTLYARGPSRFRCCIPAHCIMMATEVNDLAFIDFSDLKDTLTTLTLMK</sequence>
<dbReference type="InterPro" id="IPR000504">
    <property type="entry name" value="RRM_dom"/>
</dbReference>
<dbReference type="SUPFAM" id="SSF54928">
    <property type="entry name" value="RNA-binding domain, RBD"/>
    <property type="match status" value="2"/>
</dbReference>
<keyword evidence="5" id="KW-1185">Reference proteome</keyword>
<proteinExistence type="predicted"/>
<organism evidence="4 5">
    <name type="scientific">Thlaspi arvense</name>
    <name type="common">Field penny-cress</name>
    <dbReference type="NCBI Taxonomy" id="13288"/>
    <lineage>
        <taxon>Eukaryota</taxon>
        <taxon>Viridiplantae</taxon>
        <taxon>Streptophyta</taxon>
        <taxon>Embryophyta</taxon>
        <taxon>Tracheophyta</taxon>
        <taxon>Spermatophyta</taxon>
        <taxon>Magnoliopsida</taxon>
        <taxon>eudicotyledons</taxon>
        <taxon>Gunneridae</taxon>
        <taxon>Pentapetalae</taxon>
        <taxon>rosids</taxon>
        <taxon>malvids</taxon>
        <taxon>Brassicales</taxon>
        <taxon>Brassicaceae</taxon>
        <taxon>Thlaspideae</taxon>
        <taxon>Thlaspi</taxon>
    </lineage>
</organism>
<evidence type="ECO:0000313" key="5">
    <source>
        <dbReference type="Proteomes" id="UP000836841"/>
    </source>
</evidence>
<name>A0AAU9RWP2_THLAR</name>
<protein>
    <recommendedName>
        <fullName evidence="3">RRM domain-containing protein</fullName>
    </recommendedName>
</protein>
<evidence type="ECO:0000256" key="1">
    <source>
        <dbReference type="ARBA" id="ARBA00022884"/>
    </source>
</evidence>
<dbReference type="InterPro" id="IPR012677">
    <property type="entry name" value="Nucleotide-bd_a/b_plait_sf"/>
</dbReference>
<reference evidence="4 5" key="1">
    <citation type="submission" date="2022-03" db="EMBL/GenBank/DDBJ databases">
        <authorList>
            <person name="Nunn A."/>
            <person name="Chopra R."/>
            <person name="Nunn A."/>
            <person name="Contreras Garrido A."/>
        </authorList>
    </citation>
    <scope>NUCLEOTIDE SEQUENCE [LARGE SCALE GENOMIC DNA]</scope>
</reference>
<dbReference type="Gene3D" id="3.30.70.330">
    <property type="match status" value="2"/>
</dbReference>
<evidence type="ECO:0000256" key="2">
    <source>
        <dbReference type="PROSITE-ProRule" id="PRU00176"/>
    </source>
</evidence>
<dbReference type="EMBL" id="OU466859">
    <property type="protein sequence ID" value="CAH2051932.1"/>
    <property type="molecule type" value="Genomic_DNA"/>
</dbReference>
<dbReference type="GO" id="GO:0008143">
    <property type="term" value="F:poly(A) binding"/>
    <property type="evidence" value="ECO:0007669"/>
    <property type="project" value="TreeGrafter"/>
</dbReference>
<dbReference type="PANTHER" id="PTHR23236">
    <property type="entry name" value="EUKARYOTIC TRANSLATION INITIATION FACTOR 4B/4H"/>
    <property type="match status" value="1"/>
</dbReference>
<dbReference type="PROSITE" id="PS50102">
    <property type="entry name" value="RRM"/>
    <property type="match status" value="1"/>
</dbReference>
<dbReference type="InterPro" id="IPR035979">
    <property type="entry name" value="RBD_domain_sf"/>
</dbReference>
<keyword evidence="1 2" id="KW-0694">RNA-binding</keyword>
<dbReference type="PANTHER" id="PTHR23236:SF116">
    <property type="entry name" value="RRM DOMAIN-CONTAINING PROTEIN"/>
    <property type="match status" value="1"/>
</dbReference>
<dbReference type="Proteomes" id="UP000836841">
    <property type="component" value="Chromosome 3"/>
</dbReference>
<evidence type="ECO:0000313" key="4">
    <source>
        <dbReference type="EMBL" id="CAH2051932.1"/>
    </source>
</evidence>
<gene>
    <name evidence="4" type="ORF">TAV2_LOCUS11549</name>
</gene>